<feature type="compositionally biased region" description="Basic and acidic residues" evidence="1">
    <location>
        <begin position="155"/>
        <end position="164"/>
    </location>
</feature>
<dbReference type="EMBL" id="PPTA01000006">
    <property type="protein sequence ID" value="TFB02618.1"/>
    <property type="molecule type" value="Genomic_DNA"/>
</dbReference>
<evidence type="ECO:0000256" key="1">
    <source>
        <dbReference type="SAM" id="MobiDB-lite"/>
    </source>
</evidence>
<accession>A0ABY2H353</accession>
<feature type="region of interest" description="Disordered" evidence="1">
    <location>
        <begin position="120"/>
        <end position="164"/>
    </location>
</feature>
<organism evidence="2 3">
    <name type="scientific">Trichoderma ghanense</name>
    <dbReference type="NCBI Taxonomy" id="65468"/>
    <lineage>
        <taxon>Eukaryota</taxon>
        <taxon>Fungi</taxon>
        <taxon>Dikarya</taxon>
        <taxon>Ascomycota</taxon>
        <taxon>Pezizomycotina</taxon>
        <taxon>Sordariomycetes</taxon>
        <taxon>Hypocreomycetidae</taxon>
        <taxon>Hypocreales</taxon>
        <taxon>Hypocreaceae</taxon>
        <taxon>Trichoderma</taxon>
    </lineage>
</organism>
<proteinExistence type="predicted"/>
<sequence length="164" mass="18440">MRPFYAGGLDDISNFMRTPYGIRIFELPFQTANAGCYTLDSQVETFFTSTRTRGIKASRYTAEFAITPINKTNRTKRKVLLNAKKKAPLENFCSYEESAFAKPLEPHKKPNANDTQLFMRVRKKQAGGGEQTSSSEDGISPTAFANRKKKGRVPLSKDGDHYTN</sequence>
<gene>
    <name evidence="2" type="ORF">CCMA1212_005360</name>
</gene>
<reference evidence="2 3" key="1">
    <citation type="submission" date="2018-01" db="EMBL/GenBank/DDBJ databases">
        <title>Genome characterization of the sugarcane-associated fungus Trichoderma ghanense CCMA-1212 and their application in lignocelulose bioconversion.</title>
        <authorList>
            <person name="Steindorff A.S."/>
            <person name="Mendes T.D."/>
            <person name="Vilela E.S.D."/>
            <person name="Rodrigues D.S."/>
            <person name="Formighieri E.F."/>
            <person name="Melo I.S."/>
            <person name="Favaro L.C.L."/>
        </authorList>
    </citation>
    <scope>NUCLEOTIDE SEQUENCE [LARGE SCALE GENOMIC DNA]</scope>
    <source>
        <strain evidence="2 3">CCMA-1212</strain>
    </source>
</reference>
<name>A0ABY2H353_9HYPO</name>
<dbReference type="RefSeq" id="XP_073558819.1">
    <property type="nucleotide sequence ID" value="XM_073702622.1"/>
</dbReference>
<comment type="caution">
    <text evidence="2">The sequence shown here is derived from an EMBL/GenBank/DDBJ whole genome shotgun (WGS) entry which is preliminary data.</text>
</comment>
<dbReference type="GeneID" id="300577072"/>
<evidence type="ECO:0000313" key="3">
    <source>
        <dbReference type="Proteomes" id="UP001642720"/>
    </source>
</evidence>
<protein>
    <submittedName>
        <fullName evidence="2">Uncharacterized protein</fullName>
    </submittedName>
</protein>
<dbReference type="Proteomes" id="UP001642720">
    <property type="component" value="Unassembled WGS sequence"/>
</dbReference>
<evidence type="ECO:0000313" key="2">
    <source>
        <dbReference type="EMBL" id="TFB02618.1"/>
    </source>
</evidence>
<keyword evidence="3" id="KW-1185">Reference proteome</keyword>